<sequence precursor="true">MLSYLLRAVLLSAVTLVGSIASAQPVNPADGAPFPSAVQWLPETTGGYLRAINMPALRVAWDKTTISHLRTDPAMKPFWDAQQKRAEQDLMAAGMKVGLNMNDLFDISSGEVVFAWMTYPDPKRPYTVGLVSDIRGRIPQTDAALATLDQNMQHRNATRKDISHRGQTIRLYTLPKAPGQLKIDHIAVTYNSDRLIAADREATVKQLLDAAAGAPIGPELVAAADHQEIWDQVGDSDPAEVRWFARPLPFARILRELAETDRGQQVDIVNLLERQGFAAVLSAGGRVQVATGEYDLLHQGYIHAPKPENSKDRFELAARMLDFPNQPPAPLPNWIDSEASTSVRLNWKMEDAFWAAESLVDDAFGSEIFRPTLKGILEDPEGPQIDIPNNIIANFNNHLYHVTDHVHTESDRTLVAIELKNADVVAAAVNKAMESEPDASRLPEPAAHPIWKVVPQAAPDFGEGEFGDFGFESDFGPVEEEERAPPLLEQWAITVIKDPSLENPNGGYLFFSSHASQLVDTVQRILDGTSGEFENQADVKRINQHLISLGGEERSLSRINRTRKAWRVKYELLRTGKLRDSDSILGNLIRRSEKQRQGKTKHEPLDTSSLPPFEQIEQFLQPAGSLMQTESGGWRLRGFLLK</sequence>
<gene>
    <name evidence="2" type="ORF">FF011L_45790</name>
</gene>
<evidence type="ECO:0000256" key="1">
    <source>
        <dbReference type="SAM" id="SignalP"/>
    </source>
</evidence>
<dbReference type="EMBL" id="CP036262">
    <property type="protein sequence ID" value="QDS95778.1"/>
    <property type="molecule type" value="Genomic_DNA"/>
</dbReference>
<accession>A0A517MLL4</accession>
<evidence type="ECO:0008006" key="4">
    <source>
        <dbReference type="Google" id="ProtNLM"/>
    </source>
</evidence>
<protein>
    <recommendedName>
        <fullName evidence="4">DUF3352 domain-containing protein</fullName>
    </recommendedName>
</protein>
<keyword evidence="1" id="KW-0732">Signal</keyword>
<feature type="chain" id="PRO_5021850058" description="DUF3352 domain-containing protein" evidence="1">
    <location>
        <begin position="24"/>
        <end position="642"/>
    </location>
</feature>
<proteinExistence type="predicted"/>
<dbReference type="AlphaFoldDB" id="A0A517MLL4"/>
<evidence type="ECO:0000313" key="3">
    <source>
        <dbReference type="Proteomes" id="UP000320672"/>
    </source>
</evidence>
<organism evidence="2 3">
    <name type="scientific">Roseimaritima multifibrata</name>
    <dbReference type="NCBI Taxonomy" id="1930274"/>
    <lineage>
        <taxon>Bacteria</taxon>
        <taxon>Pseudomonadati</taxon>
        <taxon>Planctomycetota</taxon>
        <taxon>Planctomycetia</taxon>
        <taxon>Pirellulales</taxon>
        <taxon>Pirellulaceae</taxon>
        <taxon>Roseimaritima</taxon>
    </lineage>
</organism>
<reference evidence="2 3" key="1">
    <citation type="submission" date="2019-02" db="EMBL/GenBank/DDBJ databases">
        <title>Deep-cultivation of Planctomycetes and their phenomic and genomic characterization uncovers novel biology.</title>
        <authorList>
            <person name="Wiegand S."/>
            <person name="Jogler M."/>
            <person name="Boedeker C."/>
            <person name="Pinto D."/>
            <person name="Vollmers J."/>
            <person name="Rivas-Marin E."/>
            <person name="Kohn T."/>
            <person name="Peeters S.H."/>
            <person name="Heuer A."/>
            <person name="Rast P."/>
            <person name="Oberbeckmann S."/>
            <person name="Bunk B."/>
            <person name="Jeske O."/>
            <person name="Meyerdierks A."/>
            <person name="Storesund J.E."/>
            <person name="Kallscheuer N."/>
            <person name="Luecker S."/>
            <person name="Lage O.M."/>
            <person name="Pohl T."/>
            <person name="Merkel B.J."/>
            <person name="Hornburger P."/>
            <person name="Mueller R.-W."/>
            <person name="Bruemmer F."/>
            <person name="Labrenz M."/>
            <person name="Spormann A.M."/>
            <person name="Op den Camp H."/>
            <person name="Overmann J."/>
            <person name="Amann R."/>
            <person name="Jetten M.S.M."/>
            <person name="Mascher T."/>
            <person name="Medema M.H."/>
            <person name="Devos D.P."/>
            <person name="Kaster A.-K."/>
            <person name="Ovreas L."/>
            <person name="Rohde M."/>
            <person name="Galperin M.Y."/>
            <person name="Jogler C."/>
        </authorList>
    </citation>
    <scope>NUCLEOTIDE SEQUENCE [LARGE SCALE GENOMIC DNA]</scope>
    <source>
        <strain evidence="2 3">FF011L</strain>
    </source>
</reference>
<dbReference type="KEGG" id="rml:FF011L_45790"/>
<keyword evidence="3" id="KW-1185">Reference proteome</keyword>
<evidence type="ECO:0000313" key="2">
    <source>
        <dbReference type="EMBL" id="QDS95778.1"/>
    </source>
</evidence>
<dbReference type="Proteomes" id="UP000320672">
    <property type="component" value="Chromosome"/>
</dbReference>
<name>A0A517MLL4_9BACT</name>
<feature type="signal peptide" evidence="1">
    <location>
        <begin position="1"/>
        <end position="23"/>
    </location>
</feature>